<protein>
    <submittedName>
        <fullName evidence="2">Uncharacterized protein</fullName>
    </submittedName>
</protein>
<feature type="transmembrane region" description="Helical" evidence="1">
    <location>
        <begin position="12"/>
        <end position="33"/>
    </location>
</feature>
<evidence type="ECO:0000256" key="1">
    <source>
        <dbReference type="SAM" id="Phobius"/>
    </source>
</evidence>
<sequence>MPPEQNPQPNLAVIVEAQALKVGALIGVVVLILTQIRTTRPCKPSGSRSSTPVQLDIVDEDGYNAVQKHCHGRVPVRCRPLAIILASIPTSTTCKLEDAVRQHDINVVMEGLFCLRQTARLTLGAQLIMDTTALEHVVVELLDSPHLSVRYDSCRLIAELARHQTVFPKVLAANPLPKIVQLLRQTDHWGQVAVGASEALTTLCQIARWKLGVDAIFKTPGALDTISKLELVKDSAMSATQAELLRILAVHRLEWARIRDNTELTRRLLAMENGVN</sequence>
<dbReference type="EMBL" id="JARKIF010000029">
    <property type="protein sequence ID" value="KAJ7613067.1"/>
    <property type="molecule type" value="Genomic_DNA"/>
</dbReference>
<comment type="caution">
    <text evidence="2">The sequence shown here is derived from an EMBL/GenBank/DDBJ whole genome shotgun (WGS) entry which is preliminary data.</text>
</comment>
<accession>A0AAD7B8I0</accession>
<dbReference type="Proteomes" id="UP001221142">
    <property type="component" value="Unassembled WGS sequence"/>
</dbReference>
<proteinExistence type="predicted"/>
<dbReference type="AlphaFoldDB" id="A0AAD7B8I0"/>
<keyword evidence="3" id="KW-1185">Reference proteome</keyword>
<dbReference type="SUPFAM" id="SSF48371">
    <property type="entry name" value="ARM repeat"/>
    <property type="match status" value="1"/>
</dbReference>
<keyword evidence="1" id="KW-0812">Transmembrane</keyword>
<gene>
    <name evidence="2" type="ORF">FB45DRAFT_1112775</name>
</gene>
<dbReference type="InterPro" id="IPR016024">
    <property type="entry name" value="ARM-type_fold"/>
</dbReference>
<reference evidence="2" key="1">
    <citation type="submission" date="2023-03" db="EMBL/GenBank/DDBJ databases">
        <title>Massive genome expansion in bonnet fungi (Mycena s.s.) driven by repeated elements and novel gene families across ecological guilds.</title>
        <authorList>
            <consortium name="Lawrence Berkeley National Laboratory"/>
            <person name="Harder C.B."/>
            <person name="Miyauchi S."/>
            <person name="Viragh M."/>
            <person name="Kuo A."/>
            <person name="Thoen E."/>
            <person name="Andreopoulos B."/>
            <person name="Lu D."/>
            <person name="Skrede I."/>
            <person name="Drula E."/>
            <person name="Henrissat B."/>
            <person name="Morin E."/>
            <person name="Kohler A."/>
            <person name="Barry K."/>
            <person name="LaButti K."/>
            <person name="Morin E."/>
            <person name="Salamov A."/>
            <person name="Lipzen A."/>
            <person name="Mereny Z."/>
            <person name="Hegedus B."/>
            <person name="Baldrian P."/>
            <person name="Stursova M."/>
            <person name="Weitz H."/>
            <person name="Taylor A."/>
            <person name="Grigoriev I.V."/>
            <person name="Nagy L.G."/>
            <person name="Martin F."/>
            <person name="Kauserud H."/>
        </authorList>
    </citation>
    <scope>NUCLEOTIDE SEQUENCE</scope>
    <source>
        <strain evidence="2">9284</strain>
    </source>
</reference>
<name>A0AAD7B8I0_9AGAR</name>
<dbReference type="InterPro" id="IPR011989">
    <property type="entry name" value="ARM-like"/>
</dbReference>
<evidence type="ECO:0000313" key="3">
    <source>
        <dbReference type="Proteomes" id="UP001221142"/>
    </source>
</evidence>
<keyword evidence="1" id="KW-0472">Membrane</keyword>
<dbReference type="Gene3D" id="1.25.10.10">
    <property type="entry name" value="Leucine-rich Repeat Variant"/>
    <property type="match status" value="1"/>
</dbReference>
<keyword evidence="1" id="KW-1133">Transmembrane helix</keyword>
<evidence type="ECO:0000313" key="2">
    <source>
        <dbReference type="EMBL" id="KAJ7613067.1"/>
    </source>
</evidence>
<organism evidence="2 3">
    <name type="scientific">Roridomyces roridus</name>
    <dbReference type="NCBI Taxonomy" id="1738132"/>
    <lineage>
        <taxon>Eukaryota</taxon>
        <taxon>Fungi</taxon>
        <taxon>Dikarya</taxon>
        <taxon>Basidiomycota</taxon>
        <taxon>Agaricomycotina</taxon>
        <taxon>Agaricomycetes</taxon>
        <taxon>Agaricomycetidae</taxon>
        <taxon>Agaricales</taxon>
        <taxon>Marasmiineae</taxon>
        <taxon>Mycenaceae</taxon>
        <taxon>Roridomyces</taxon>
    </lineage>
</organism>